<feature type="domain" description="ABC transmembrane type-1" evidence="9">
    <location>
        <begin position="113"/>
        <end position="302"/>
    </location>
</feature>
<keyword evidence="4 7" id="KW-0812">Transmembrane</keyword>
<name>A0A6C0NYI6_9BACL</name>
<gene>
    <name evidence="10" type="ORF">GZH47_10795</name>
</gene>
<dbReference type="EMBL" id="CP048286">
    <property type="protein sequence ID" value="QHW31295.1"/>
    <property type="molecule type" value="Genomic_DNA"/>
</dbReference>
<feature type="transmembrane region" description="Helical" evidence="7">
    <location>
        <begin position="281"/>
        <end position="302"/>
    </location>
</feature>
<sequence>MSNATPNRGIERAERTSAADEAGQSRQTRQSRQSRQSRSSRPVSLRKIISAIIVYALLVFTALLCLGPFLWLLSTSLKVNANVYKFPPQLIPWPMNFKNFSDVFHIMPLWTYIKNTILMTGMGVLLNVVICTMTAYPLARIVFPARNFVFYAIVSTMILPNAAGMIVNFIIIQKLHLYNTLLGIVLPSAVSVFNIFLLRQAFITIPNDMEYSGRIDGASEFRIFWNIMVPMVRPAIATVVIFDFMAFWNSMIWPIIILDDKEKYPLAAALQYLQGNLSYNFPYIAAGTIISVIPIIIIFLILQKQFINGMVGAVKG</sequence>
<accession>A0A6C0NYI6</accession>
<dbReference type="PANTHER" id="PTHR43744">
    <property type="entry name" value="ABC TRANSPORTER PERMEASE PROTEIN MG189-RELATED-RELATED"/>
    <property type="match status" value="1"/>
</dbReference>
<dbReference type="Pfam" id="PF00528">
    <property type="entry name" value="BPD_transp_1"/>
    <property type="match status" value="1"/>
</dbReference>
<reference evidence="10 11" key="1">
    <citation type="submission" date="2020-02" db="EMBL/GenBank/DDBJ databases">
        <title>Paenibacillus sp. nov., isolated from rhizosphere soil of tomato.</title>
        <authorList>
            <person name="Weon H.-Y."/>
            <person name="Lee S.A."/>
        </authorList>
    </citation>
    <scope>NUCLEOTIDE SEQUENCE [LARGE SCALE GENOMIC DNA]</scope>
    <source>
        <strain evidence="10 11">14171R-81</strain>
    </source>
</reference>
<evidence type="ECO:0000256" key="3">
    <source>
        <dbReference type="ARBA" id="ARBA00022475"/>
    </source>
</evidence>
<feature type="compositionally biased region" description="Basic and acidic residues" evidence="8">
    <location>
        <begin position="9"/>
        <end position="18"/>
    </location>
</feature>
<dbReference type="KEGG" id="prz:GZH47_10795"/>
<proteinExistence type="inferred from homology"/>
<evidence type="ECO:0000256" key="1">
    <source>
        <dbReference type="ARBA" id="ARBA00004651"/>
    </source>
</evidence>
<feature type="region of interest" description="Disordered" evidence="8">
    <location>
        <begin position="1"/>
        <end position="39"/>
    </location>
</feature>
<evidence type="ECO:0000259" key="9">
    <source>
        <dbReference type="PROSITE" id="PS50928"/>
    </source>
</evidence>
<dbReference type="CDD" id="cd06261">
    <property type="entry name" value="TM_PBP2"/>
    <property type="match status" value="1"/>
</dbReference>
<evidence type="ECO:0000313" key="10">
    <source>
        <dbReference type="EMBL" id="QHW31295.1"/>
    </source>
</evidence>
<dbReference type="AlphaFoldDB" id="A0A6C0NYI6"/>
<keyword evidence="6 7" id="KW-0472">Membrane</keyword>
<keyword evidence="11" id="KW-1185">Reference proteome</keyword>
<dbReference type="SUPFAM" id="SSF161098">
    <property type="entry name" value="MetI-like"/>
    <property type="match status" value="1"/>
</dbReference>
<evidence type="ECO:0000256" key="6">
    <source>
        <dbReference type="ARBA" id="ARBA00023136"/>
    </source>
</evidence>
<comment type="subcellular location">
    <subcellularLocation>
        <location evidence="1 7">Cell membrane</location>
        <topology evidence="1 7">Multi-pass membrane protein</topology>
    </subcellularLocation>
</comment>
<dbReference type="InterPro" id="IPR035906">
    <property type="entry name" value="MetI-like_sf"/>
</dbReference>
<comment type="similarity">
    <text evidence="7">Belongs to the binding-protein-dependent transport system permease family.</text>
</comment>
<dbReference type="GO" id="GO:0005886">
    <property type="term" value="C:plasma membrane"/>
    <property type="evidence" value="ECO:0007669"/>
    <property type="project" value="UniProtKB-SubCell"/>
</dbReference>
<dbReference type="PROSITE" id="PS50928">
    <property type="entry name" value="ABC_TM1"/>
    <property type="match status" value="1"/>
</dbReference>
<feature type="transmembrane region" description="Helical" evidence="7">
    <location>
        <begin position="177"/>
        <end position="198"/>
    </location>
</feature>
<evidence type="ECO:0000256" key="4">
    <source>
        <dbReference type="ARBA" id="ARBA00022692"/>
    </source>
</evidence>
<feature type="transmembrane region" description="Helical" evidence="7">
    <location>
        <begin position="48"/>
        <end position="73"/>
    </location>
</feature>
<dbReference type="Gene3D" id="1.10.3720.10">
    <property type="entry name" value="MetI-like"/>
    <property type="match status" value="1"/>
</dbReference>
<evidence type="ECO:0000256" key="2">
    <source>
        <dbReference type="ARBA" id="ARBA00022448"/>
    </source>
</evidence>
<dbReference type="GO" id="GO:0055085">
    <property type="term" value="P:transmembrane transport"/>
    <property type="evidence" value="ECO:0007669"/>
    <property type="project" value="InterPro"/>
</dbReference>
<keyword evidence="3" id="KW-1003">Cell membrane</keyword>
<dbReference type="Proteomes" id="UP000479114">
    <property type="component" value="Chromosome"/>
</dbReference>
<protein>
    <submittedName>
        <fullName evidence="10">Carbohydrate ABC transporter permease</fullName>
    </submittedName>
</protein>
<evidence type="ECO:0000256" key="8">
    <source>
        <dbReference type="SAM" id="MobiDB-lite"/>
    </source>
</evidence>
<keyword evidence="2 7" id="KW-0813">Transport</keyword>
<evidence type="ECO:0000256" key="5">
    <source>
        <dbReference type="ARBA" id="ARBA00022989"/>
    </source>
</evidence>
<feature type="transmembrane region" description="Helical" evidence="7">
    <location>
        <begin position="235"/>
        <end position="256"/>
    </location>
</feature>
<feature type="transmembrane region" description="Helical" evidence="7">
    <location>
        <begin position="148"/>
        <end position="171"/>
    </location>
</feature>
<dbReference type="PANTHER" id="PTHR43744:SF3">
    <property type="entry name" value="LACTOSE TRANSPORT SYSTEM PERMEASE PROTEIN LACG"/>
    <property type="match status" value="1"/>
</dbReference>
<dbReference type="InterPro" id="IPR000515">
    <property type="entry name" value="MetI-like"/>
</dbReference>
<evidence type="ECO:0000256" key="7">
    <source>
        <dbReference type="RuleBase" id="RU363032"/>
    </source>
</evidence>
<keyword evidence="5 7" id="KW-1133">Transmembrane helix</keyword>
<feature type="transmembrane region" description="Helical" evidence="7">
    <location>
        <begin position="117"/>
        <end position="136"/>
    </location>
</feature>
<feature type="compositionally biased region" description="Low complexity" evidence="8">
    <location>
        <begin position="24"/>
        <end position="39"/>
    </location>
</feature>
<evidence type="ECO:0000313" key="11">
    <source>
        <dbReference type="Proteomes" id="UP000479114"/>
    </source>
</evidence>
<organism evidence="10 11">
    <name type="scientific">Paenibacillus rhizovicinus</name>
    <dbReference type="NCBI Taxonomy" id="2704463"/>
    <lineage>
        <taxon>Bacteria</taxon>
        <taxon>Bacillati</taxon>
        <taxon>Bacillota</taxon>
        <taxon>Bacilli</taxon>
        <taxon>Bacillales</taxon>
        <taxon>Paenibacillaceae</taxon>
        <taxon>Paenibacillus</taxon>
    </lineage>
</organism>
<dbReference type="RefSeq" id="WP_162640103.1">
    <property type="nucleotide sequence ID" value="NZ_CP048286.1"/>
</dbReference>